<dbReference type="HAMAP" id="MF_00176">
    <property type="entry name" value="Ser_tRNA_synth_type1"/>
    <property type="match status" value="1"/>
</dbReference>
<comment type="catalytic activity">
    <reaction evidence="7">
        <text>tRNA(Sec) + L-serine + ATP = L-seryl-tRNA(Sec) + AMP + diphosphate + H(+)</text>
        <dbReference type="Rhea" id="RHEA:42580"/>
        <dbReference type="Rhea" id="RHEA-COMP:9742"/>
        <dbReference type="Rhea" id="RHEA-COMP:10128"/>
        <dbReference type="ChEBI" id="CHEBI:15378"/>
        <dbReference type="ChEBI" id="CHEBI:30616"/>
        <dbReference type="ChEBI" id="CHEBI:33019"/>
        <dbReference type="ChEBI" id="CHEBI:33384"/>
        <dbReference type="ChEBI" id="CHEBI:78442"/>
        <dbReference type="ChEBI" id="CHEBI:78533"/>
        <dbReference type="ChEBI" id="CHEBI:456215"/>
        <dbReference type="EC" id="6.1.1.11"/>
    </reaction>
</comment>
<comment type="subcellular location">
    <subcellularLocation>
        <location evidence="7">Cytoplasm</location>
    </subcellularLocation>
</comment>
<dbReference type="PIRSF" id="PIRSF001529">
    <property type="entry name" value="Ser-tRNA-synth_IIa"/>
    <property type="match status" value="1"/>
</dbReference>
<feature type="binding site" evidence="8">
    <location>
        <position position="384"/>
    </location>
    <ligand>
        <name>L-serine</name>
        <dbReference type="ChEBI" id="CHEBI:33384"/>
    </ligand>
</feature>
<feature type="binding site" evidence="9">
    <location>
        <begin position="276"/>
        <end position="279"/>
    </location>
    <ligand>
        <name>ATP</name>
        <dbReference type="ChEBI" id="CHEBI:30616"/>
    </ligand>
</feature>
<dbReference type="InterPro" id="IPR033729">
    <property type="entry name" value="SerRS_core"/>
</dbReference>
<dbReference type="InterPro" id="IPR002317">
    <property type="entry name" value="Ser-tRNA-ligase_type_1"/>
</dbReference>
<evidence type="ECO:0000256" key="6">
    <source>
        <dbReference type="ARBA" id="ARBA00023146"/>
    </source>
</evidence>
<dbReference type="GO" id="GO:0004828">
    <property type="term" value="F:serine-tRNA ligase activity"/>
    <property type="evidence" value="ECO:0007669"/>
    <property type="project" value="UniProtKB-UniRule"/>
</dbReference>
<dbReference type="Gene3D" id="3.30.930.10">
    <property type="entry name" value="Bira Bifunctional Protein, Domain 2"/>
    <property type="match status" value="1"/>
</dbReference>
<evidence type="ECO:0000313" key="12">
    <source>
        <dbReference type="EMBL" id="TWT83732.1"/>
    </source>
</evidence>
<dbReference type="InterPro" id="IPR015866">
    <property type="entry name" value="Ser-tRNA-synth_1_N"/>
</dbReference>
<comment type="caution">
    <text evidence="12">The sequence shown here is derived from an EMBL/GenBank/DDBJ whole genome shotgun (WGS) entry which is preliminary data.</text>
</comment>
<comment type="catalytic activity">
    <reaction evidence="7">
        <text>tRNA(Ser) + L-serine + ATP = L-seryl-tRNA(Ser) + AMP + diphosphate + H(+)</text>
        <dbReference type="Rhea" id="RHEA:12292"/>
        <dbReference type="Rhea" id="RHEA-COMP:9669"/>
        <dbReference type="Rhea" id="RHEA-COMP:9703"/>
        <dbReference type="ChEBI" id="CHEBI:15378"/>
        <dbReference type="ChEBI" id="CHEBI:30616"/>
        <dbReference type="ChEBI" id="CHEBI:33019"/>
        <dbReference type="ChEBI" id="CHEBI:33384"/>
        <dbReference type="ChEBI" id="CHEBI:78442"/>
        <dbReference type="ChEBI" id="CHEBI:78533"/>
        <dbReference type="ChEBI" id="CHEBI:456215"/>
        <dbReference type="EC" id="6.1.1.11"/>
    </reaction>
</comment>
<dbReference type="NCBIfam" id="TIGR00414">
    <property type="entry name" value="serS"/>
    <property type="match status" value="1"/>
</dbReference>
<dbReference type="PANTHER" id="PTHR11778">
    <property type="entry name" value="SERYL-TRNA SYNTHETASE"/>
    <property type="match status" value="1"/>
</dbReference>
<keyword evidence="6 7" id="KW-0030">Aminoacyl-tRNA synthetase</keyword>
<dbReference type="Pfam" id="PF02403">
    <property type="entry name" value="Seryl_tRNA_N"/>
    <property type="match status" value="1"/>
</dbReference>
<dbReference type="InterPro" id="IPR006195">
    <property type="entry name" value="aa-tRNA-synth_II"/>
</dbReference>
<comment type="subunit">
    <text evidence="7">Homodimer. The tRNA molecule binds across the dimer.</text>
</comment>
<dbReference type="SUPFAM" id="SSF46589">
    <property type="entry name" value="tRNA-binding arm"/>
    <property type="match status" value="1"/>
</dbReference>
<evidence type="ECO:0000256" key="1">
    <source>
        <dbReference type="ARBA" id="ARBA00022490"/>
    </source>
</evidence>
<comment type="pathway">
    <text evidence="7">Aminoacyl-tRNA biosynthesis; selenocysteinyl-tRNA(Sec) biosynthesis; L-seryl-tRNA(Sec) from L-serine and tRNA(Sec): step 1/1.</text>
</comment>
<evidence type="ECO:0000256" key="8">
    <source>
        <dbReference type="PIRSR" id="PIRSR001529-1"/>
    </source>
</evidence>
<keyword evidence="3 7" id="KW-0547">Nucleotide-binding</keyword>
<feature type="domain" description="Aminoacyl-transfer RNA synthetases class-II family profile" evidence="11">
    <location>
        <begin position="137"/>
        <end position="411"/>
    </location>
</feature>
<feature type="binding site" evidence="7">
    <location>
        <begin position="229"/>
        <end position="231"/>
    </location>
    <ligand>
        <name>L-serine</name>
        <dbReference type="ChEBI" id="CHEBI:33384"/>
    </ligand>
</feature>
<evidence type="ECO:0000313" key="13">
    <source>
        <dbReference type="Proteomes" id="UP000315010"/>
    </source>
</evidence>
<evidence type="ECO:0000256" key="5">
    <source>
        <dbReference type="ARBA" id="ARBA00022917"/>
    </source>
</evidence>
<feature type="binding site" evidence="8">
    <location>
        <position position="229"/>
    </location>
    <ligand>
        <name>L-serine</name>
        <dbReference type="ChEBI" id="CHEBI:33384"/>
    </ligand>
</feature>
<dbReference type="InterPro" id="IPR010978">
    <property type="entry name" value="tRNA-bd_arm"/>
</dbReference>
<keyword evidence="2 7" id="KW-0436">Ligase</keyword>
<evidence type="ECO:0000256" key="3">
    <source>
        <dbReference type="ARBA" id="ARBA00022741"/>
    </source>
</evidence>
<evidence type="ECO:0000259" key="11">
    <source>
        <dbReference type="PROSITE" id="PS50862"/>
    </source>
</evidence>
<accession>A0A5C5Z8T9</accession>
<keyword evidence="1 7" id="KW-0963">Cytoplasm</keyword>
<feature type="binding site" evidence="7 9">
    <location>
        <begin position="350"/>
        <end position="353"/>
    </location>
    <ligand>
        <name>ATP</name>
        <dbReference type="ChEBI" id="CHEBI:30616"/>
    </ligand>
</feature>
<dbReference type="EC" id="6.1.1.11" evidence="7"/>
<dbReference type="OrthoDB" id="9804647at2"/>
<dbReference type="InterPro" id="IPR045864">
    <property type="entry name" value="aa-tRNA-synth_II/BPL/LPL"/>
</dbReference>
<feature type="binding site" evidence="7">
    <location>
        <position position="276"/>
    </location>
    <ligand>
        <name>ATP</name>
        <dbReference type="ChEBI" id="CHEBI:30616"/>
    </ligand>
</feature>
<dbReference type="GO" id="GO:0005737">
    <property type="term" value="C:cytoplasm"/>
    <property type="evidence" value="ECO:0007669"/>
    <property type="project" value="UniProtKB-SubCell"/>
</dbReference>
<feature type="binding site" evidence="7 8">
    <location>
        <position position="283"/>
    </location>
    <ligand>
        <name>L-serine</name>
        <dbReference type="ChEBI" id="CHEBI:33384"/>
    </ligand>
</feature>
<protein>
    <recommendedName>
        <fullName evidence="7">Serine--tRNA ligase</fullName>
        <ecNumber evidence="7">6.1.1.11</ecNumber>
    </recommendedName>
    <alternativeName>
        <fullName evidence="7">Seryl-tRNA synthetase</fullName>
        <shortName evidence="7">SerRS</shortName>
    </alternativeName>
    <alternativeName>
        <fullName evidence="7">Seryl-tRNA(Ser/Sec) synthetase</fullName>
    </alternativeName>
</protein>
<keyword evidence="5 7" id="KW-0648">Protein biosynthesis</keyword>
<keyword evidence="13" id="KW-1185">Reference proteome</keyword>
<gene>
    <name evidence="7 12" type="primary">serS</name>
    <name evidence="12" type="ORF">CA13_51990</name>
</gene>
<reference evidence="12 13" key="1">
    <citation type="submission" date="2019-02" db="EMBL/GenBank/DDBJ databases">
        <title>Deep-cultivation of Planctomycetes and their phenomic and genomic characterization uncovers novel biology.</title>
        <authorList>
            <person name="Wiegand S."/>
            <person name="Jogler M."/>
            <person name="Boedeker C."/>
            <person name="Pinto D."/>
            <person name="Vollmers J."/>
            <person name="Rivas-Marin E."/>
            <person name="Kohn T."/>
            <person name="Peeters S.H."/>
            <person name="Heuer A."/>
            <person name="Rast P."/>
            <person name="Oberbeckmann S."/>
            <person name="Bunk B."/>
            <person name="Jeske O."/>
            <person name="Meyerdierks A."/>
            <person name="Storesund J.E."/>
            <person name="Kallscheuer N."/>
            <person name="Luecker S."/>
            <person name="Lage O.M."/>
            <person name="Pohl T."/>
            <person name="Merkel B.J."/>
            <person name="Hornburger P."/>
            <person name="Mueller R.-W."/>
            <person name="Bruemmer F."/>
            <person name="Labrenz M."/>
            <person name="Spormann A.M."/>
            <person name="Op Den Camp H."/>
            <person name="Overmann J."/>
            <person name="Amann R."/>
            <person name="Jetten M.S.M."/>
            <person name="Mascher T."/>
            <person name="Medema M.H."/>
            <person name="Devos D.P."/>
            <person name="Kaster A.-K."/>
            <person name="Ovreas L."/>
            <person name="Rohde M."/>
            <person name="Galperin M.Y."/>
            <person name="Jogler C."/>
        </authorList>
    </citation>
    <scope>NUCLEOTIDE SEQUENCE [LARGE SCALE GENOMIC DNA]</scope>
    <source>
        <strain evidence="12 13">CA13</strain>
    </source>
</reference>
<keyword evidence="10" id="KW-0175">Coiled coil</keyword>
<dbReference type="Pfam" id="PF00587">
    <property type="entry name" value="tRNA-synt_2b"/>
    <property type="match status" value="1"/>
</dbReference>
<dbReference type="Gene3D" id="1.10.287.40">
    <property type="entry name" value="Serine-tRNA synthetase, tRNA binding domain"/>
    <property type="match status" value="1"/>
</dbReference>
<feature type="coiled-coil region" evidence="10">
    <location>
        <begin position="30"/>
        <end position="101"/>
    </location>
</feature>
<proteinExistence type="inferred from homology"/>
<feature type="binding site" evidence="7">
    <location>
        <position position="386"/>
    </location>
    <ligand>
        <name>L-serine</name>
        <dbReference type="ChEBI" id="CHEBI:33384"/>
    </ligand>
</feature>
<feature type="site" description="Important for serine binding" evidence="8">
    <location>
        <position position="386"/>
    </location>
</feature>
<dbReference type="GO" id="GO:0005524">
    <property type="term" value="F:ATP binding"/>
    <property type="evidence" value="ECO:0007669"/>
    <property type="project" value="UniProtKB-UniRule"/>
</dbReference>
<dbReference type="SUPFAM" id="SSF55681">
    <property type="entry name" value="Class II aaRS and biotin synthetases"/>
    <property type="match status" value="1"/>
</dbReference>
<dbReference type="GO" id="GO:0006434">
    <property type="term" value="P:seryl-tRNA aminoacylation"/>
    <property type="evidence" value="ECO:0007669"/>
    <property type="project" value="UniProtKB-UniRule"/>
</dbReference>
<feature type="binding site" evidence="8">
    <location>
        <position position="260"/>
    </location>
    <ligand>
        <name>L-serine</name>
        <dbReference type="ChEBI" id="CHEBI:33384"/>
    </ligand>
</feature>
<comment type="similarity">
    <text evidence="7">Belongs to the class-II aminoacyl-tRNA synthetase family. Type-1 seryl-tRNA synthetase subfamily.</text>
</comment>
<organism evidence="12 13">
    <name type="scientific">Novipirellula herctigrandis</name>
    <dbReference type="NCBI Taxonomy" id="2527986"/>
    <lineage>
        <taxon>Bacteria</taxon>
        <taxon>Pseudomonadati</taxon>
        <taxon>Planctomycetota</taxon>
        <taxon>Planctomycetia</taxon>
        <taxon>Pirellulales</taxon>
        <taxon>Pirellulaceae</taxon>
        <taxon>Novipirellula</taxon>
    </lineage>
</organism>
<sequence length="427" mass="47370">MLDRKYIIQNAEAVAKNCKRRGVDCDIERLVALEEQRLAKLQLAQDLNRQANEVSKKIGPAKDAEERQQWIEKGRELREQKDAAQREHDELDTEVAELQTVIPNLTHPDAPTGGEEDANELSFGKTAKPKFSFKALDHLELSEKHDLLDFESGARVAGAGFYFLRNAAVRIDLALQQFAISFLSDRGFTPVTTPDLALTSVLHGTGFNPRGPETQIYSIENTELNLVATAEIPLGGMMSGQTVNVEELPLRLCGLSHCFRTEAGAAGKASKGLYRVHQFTKVEMFAFAAPDQSDAIHEEMRELECELFDSLEVPYRVIDTASGDLGGPAYRKYDLEAWMPGRGEAGEWGEVTSTSNCTDYQARRLNVRFKRPGQKGTEFVHTLNGTAIATGRAMIAILENHQQADGSINIPKILRPWVGKDVLSTED</sequence>
<dbReference type="UniPathway" id="UPA00906">
    <property type="reaction ID" value="UER00895"/>
</dbReference>
<feature type="binding site" evidence="7 9">
    <location>
        <begin position="260"/>
        <end position="262"/>
    </location>
    <ligand>
        <name>ATP</name>
        <dbReference type="ChEBI" id="CHEBI:30616"/>
    </ligand>
</feature>
<evidence type="ECO:0000256" key="9">
    <source>
        <dbReference type="PIRSR" id="PIRSR001529-2"/>
    </source>
</evidence>
<dbReference type="InterPro" id="IPR002314">
    <property type="entry name" value="aa-tRNA-synt_IIb"/>
</dbReference>
<dbReference type="InterPro" id="IPR042103">
    <property type="entry name" value="SerRS_1_N_sf"/>
</dbReference>
<evidence type="ECO:0000256" key="7">
    <source>
        <dbReference type="HAMAP-Rule" id="MF_00176"/>
    </source>
</evidence>
<dbReference type="Proteomes" id="UP000315010">
    <property type="component" value="Unassembled WGS sequence"/>
</dbReference>
<evidence type="ECO:0000256" key="2">
    <source>
        <dbReference type="ARBA" id="ARBA00022598"/>
    </source>
</evidence>
<keyword evidence="4 7" id="KW-0067">ATP-binding</keyword>
<comment type="function">
    <text evidence="7">Catalyzes the attachment of serine to tRNA(Ser). Is also able to aminoacylate tRNA(Sec) with serine, to form the misacylated tRNA L-seryl-tRNA(Sec), which will be further converted into selenocysteinyl-tRNA(Sec).</text>
</comment>
<dbReference type="PROSITE" id="PS50862">
    <property type="entry name" value="AA_TRNA_LIGASE_II"/>
    <property type="match status" value="1"/>
</dbReference>
<comment type="domain">
    <text evidence="7">Consists of two distinct domains, a catalytic core and a N-terminal extension that is involved in tRNA binding.</text>
</comment>
<dbReference type="CDD" id="cd00770">
    <property type="entry name" value="SerRS_core"/>
    <property type="match status" value="1"/>
</dbReference>
<dbReference type="RefSeq" id="WP_146401082.1">
    <property type="nucleotide sequence ID" value="NZ_SJPJ01000001.1"/>
</dbReference>
<dbReference type="PRINTS" id="PR00981">
    <property type="entry name" value="TRNASYNTHSER"/>
</dbReference>
<dbReference type="EMBL" id="SJPJ01000001">
    <property type="protein sequence ID" value="TWT83732.1"/>
    <property type="molecule type" value="Genomic_DNA"/>
</dbReference>
<dbReference type="AlphaFoldDB" id="A0A5C5Z8T9"/>
<evidence type="ECO:0000256" key="10">
    <source>
        <dbReference type="SAM" id="Coils"/>
    </source>
</evidence>
<name>A0A5C5Z8T9_9BACT</name>
<evidence type="ECO:0000256" key="4">
    <source>
        <dbReference type="ARBA" id="ARBA00022840"/>
    </source>
</evidence>
<dbReference type="GO" id="GO:0016260">
    <property type="term" value="P:selenocysteine biosynthetic process"/>
    <property type="evidence" value="ECO:0007669"/>
    <property type="project" value="UniProtKB-UniRule"/>
</dbReference>